<dbReference type="PANTHER" id="PTHR16092">
    <property type="entry name" value="SEC3/SYNTAXIN-RELATED"/>
    <property type="match status" value="1"/>
</dbReference>
<dbReference type="GO" id="GO:0005886">
    <property type="term" value="C:plasma membrane"/>
    <property type="evidence" value="ECO:0007669"/>
    <property type="project" value="TreeGrafter"/>
</dbReference>
<dbReference type="Pfam" id="PF15277">
    <property type="entry name" value="Sec3-PIP2_bind"/>
    <property type="match status" value="1"/>
</dbReference>
<dbReference type="VEuPathDB" id="FungiDB:CIHG_03653"/>
<dbReference type="GO" id="GO:0006893">
    <property type="term" value="P:Golgi to plasma membrane transport"/>
    <property type="evidence" value="ECO:0007669"/>
    <property type="project" value="TreeGrafter"/>
</dbReference>
<feature type="compositionally biased region" description="Polar residues" evidence="1">
    <location>
        <begin position="278"/>
        <end position="287"/>
    </location>
</feature>
<organism evidence="3 4">
    <name type="scientific">Coccidioides immitis H538.4</name>
    <dbReference type="NCBI Taxonomy" id="396776"/>
    <lineage>
        <taxon>Eukaryota</taxon>
        <taxon>Fungi</taxon>
        <taxon>Dikarya</taxon>
        <taxon>Ascomycota</taxon>
        <taxon>Pezizomycotina</taxon>
        <taxon>Eurotiomycetes</taxon>
        <taxon>Eurotiomycetidae</taxon>
        <taxon>Onygenales</taxon>
        <taxon>Onygenaceae</taxon>
        <taxon>Coccidioides</taxon>
    </lineage>
</organism>
<dbReference type="GO" id="GO:0006887">
    <property type="term" value="P:exocytosis"/>
    <property type="evidence" value="ECO:0007669"/>
    <property type="project" value="InterPro"/>
</dbReference>
<reference evidence="4" key="1">
    <citation type="journal article" date="2010" name="Genome Res.">
        <title>Population genomic sequencing of Coccidioides fungi reveals recent hybridization and transposon control.</title>
        <authorList>
            <person name="Neafsey D.E."/>
            <person name="Barker B.M."/>
            <person name="Sharpton T.J."/>
            <person name="Stajich J.E."/>
            <person name="Park D.J."/>
            <person name="Whiston E."/>
            <person name="Hung C.-Y."/>
            <person name="McMahan C."/>
            <person name="White J."/>
            <person name="Sykes S."/>
            <person name="Heiman D."/>
            <person name="Young S."/>
            <person name="Zeng Q."/>
            <person name="Abouelleil A."/>
            <person name="Aftuck L."/>
            <person name="Bessette D."/>
            <person name="Brown A."/>
            <person name="FitzGerald M."/>
            <person name="Lui A."/>
            <person name="Macdonald J.P."/>
            <person name="Priest M."/>
            <person name="Orbach M.J."/>
            <person name="Galgiani J.N."/>
            <person name="Kirkland T.N."/>
            <person name="Cole G.T."/>
            <person name="Birren B.W."/>
            <person name="Henn M.R."/>
            <person name="Taylor J.W."/>
            <person name="Rounsley S.D."/>
        </authorList>
    </citation>
    <scope>NUCLEOTIDE SEQUENCE [LARGE SCALE GENOMIC DNA]</scope>
    <source>
        <strain evidence="4">H538.4</strain>
    </source>
</reference>
<dbReference type="FunFam" id="2.30.29.90:FF:000003">
    <property type="entry name" value="Exocyst complex component Sec3"/>
    <property type="match status" value="1"/>
</dbReference>
<accession>A0A0J8RLB0</accession>
<evidence type="ECO:0000256" key="1">
    <source>
        <dbReference type="SAM" id="MobiDB-lite"/>
    </source>
</evidence>
<dbReference type="CDD" id="cd13315">
    <property type="entry name" value="PH_Sec3"/>
    <property type="match status" value="1"/>
</dbReference>
<dbReference type="STRING" id="396776.A0A0J8RLB0"/>
<feature type="region of interest" description="Disordered" evidence="1">
    <location>
        <begin position="215"/>
        <end position="489"/>
    </location>
</feature>
<feature type="domain" description="Exocyst complex component Sec3 PIP2-binding N-terminal" evidence="2">
    <location>
        <begin position="62"/>
        <end position="163"/>
    </location>
</feature>
<sequence>MRGVSGMSRAEKFEDEKQRIIQSCFSKKEPDGSVVESYITHIRVTEDGAYPSSPPPPSSPPENKKPRVIIVAVRRSGRVRMHKARENSDGSFSIGKTWMLDDLARIQTFENLVPSNPIEQQQKQLASNIGFVVTITKPYYWQSDTPKERDFFIGSLVKIYKKYTGGKVPALARPTASPLEIPSAQRSVLDHAFNRAQVAMAPRVSKTAIKGTFMRPQPSQEQMPKMRPPFSPTQPLQTPPSRDGLSSKAAESPVLPDYTPPTSFSAESMSRHRAGPVTTDSRQNQAVETPIKISAPHDNEGPSHSVPSANQNQPVVRNNLQLNLDLEGGSPSETVKQRLSPLDKPHDFTSGILRPSPGGSKGSIEQKSLRADTEENFVTPRSTPGASRTEIRPPSTGSGISTKGFDSELSQRPGGLSDETDTAPALPSISTPIEDVKPAMSTIEDDTSRRRGSAEPAPLQISIKKTTVSPQSEEETHRPGLGPMVKKMGGKDLANTFRKAATAYGAFKPRAGGAAERLMAAKEKSDNEPDGITSVVPAPFLRAQVNETGKLATQTETTGSQELSKLQVTDASSERSLSVGAAARKRRPVSPRPRPEAREDNSAQYCNALGIDHSLLNGRGVDFDHILTDLGWDGKLKDGKTADDLETDIRREIGRVQASSWLGHLESQEGQVNELAQLFDRAIEECEELDGLLTLYSHELSAEGLQVKVSNQKLLQAELQNLLKSPERD</sequence>
<dbReference type="GO" id="GO:0005546">
    <property type="term" value="F:phosphatidylinositol-4,5-bisphosphate binding"/>
    <property type="evidence" value="ECO:0007669"/>
    <property type="project" value="TreeGrafter"/>
</dbReference>
<dbReference type="eggNOG" id="ENOG502QSCI">
    <property type="taxonomic scope" value="Eukaryota"/>
</dbReference>
<feature type="region of interest" description="Disordered" evidence="1">
    <location>
        <begin position="552"/>
        <end position="601"/>
    </location>
</feature>
<evidence type="ECO:0000313" key="4">
    <source>
        <dbReference type="Proteomes" id="UP000054563"/>
    </source>
</evidence>
<dbReference type="AlphaFoldDB" id="A0A0J8RLB0"/>
<evidence type="ECO:0000259" key="2">
    <source>
        <dbReference type="SMART" id="SM01313"/>
    </source>
</evidence>
<dbReference type="Gene3D" id="2.30.29.90">
    <property type="match status" value="1"/>
</dbReference>
<dbReference type="Pfam" id="PF09763">
    <property type="entry name" value="Sec3_CC"/>
    <property type="match status" value="1"/>
</dbReference>
<feature type="compositionally biased region" description="Polar residues" evidence="1">
    <location>
        <begin position="305"/>
        <end position="322"/>
    </location>
</feature>
<evidence type="ECO:0000313" key="3">
    <source>
        <dbReference type="EMBL" id="KMU85612.1"/>
    </source>
</evidence>
<dbReference type="Proteomes" id="UP000054563">
    <property type="component" value="Unassembled WGS sequence"/>
</dbReference>
<dbReference type="PANTHER" id="PTHR16092:SF14">
    <property type="entry name" value="EXOCYST COMPLEX COMPONENT 1 ISOFORM X1"/>
    <property type="match status" value="1"/>
</dbReference>
<dbReference type="InterPro" id="IPR019160">
    <property type="entry name" value="Sec3_CC"/>
</dbReference>
<dbReference type="EMBL" id="DS016989">
    <property type="protein sequence ID" value="KMU85612.1"/>
    <property type="molecule type" value="Genomic_DNA"/>
</dbReference>
<dbReference type="InterPro" id="IPR028258">
    <property type="entry name" value="Sec3-PIP2_bind"/>
</dbReference>
<dbReference type="SMART" id="SM01313">
    <property type="entry name" value="Sec3-PIP2_bind"/>
    <property type="match status" value="1"/>
</dbReference>
<proteinExistence type="predicted"/>
<feature type="region of interest" description="Disordered" evidence="1">
    <location>
        <begin position="45"/>
        <end position="67"/>
    </location>
</feature>
<gene>
    <name evidence="3" type="ORF">CIHG_03653</name>
</gene>
<feature type="compositionally biased region" description="Polar residues" evidence="1">
    <location>
        <begin position="552"/>
        <end position="576"/>
    </location>
</feature>
<dbReference type="OrthoDB" id="27109at2759"/>
<dbReference type="GO" id="GO:0000145">
    <property type="term" value="C:exocyst"/>
    <property type="evidence" value="ECO:0007669"/>
    <property type="project" value="InterPro"/>
</dbReference>
<protein>
    <recommendedName>
        <fullName evidence="2">Exocyst complex component Sec3 PIP2-binding N-terminal domain-containing protein</fullName>
    </recommendedName>
</protein>
<name>A0A0J8RLB0_COCIT</name>